<sequence>MIGQAEITKENFESYLRIIMKDLELDVAEDGSIEYQNNSFKKKLMFKNKSFVSPYRRTIYSRTDTIPLILNSHYNGLSFHVLKKHISNLFLSKILKIFFLLLEYWKNNYANCSNNQHLNQLIFKLNEIYDNNIDDIIEENISKKLREIENISNEYDFEIFVKFEGKVIHEEIQDRNSIENIFNTKHEDFINYVYRKVLIEVQYPLYELINKSEDNRFLGIIFEKRELEILKTIFSHIFKDIDKKYEYENHTKAIKFIHNDVSLEKEGLQLLKRFLTLANNINDFFSEVLNIDELNIKKEMFSINFTEKNLSLFESDIYSEVIGVDGRSEVFMDKLSKITKIKTLNKKLNEKSVIDNTISKKTNYKERKPKNFNYPYHRNSANSIPSFSNVFMKPDSSNLISKPILLDETLESFNTYIPLKERLRHSYLLAGPGGGKTSLLEYLYYQDIQNKQCSKIFFDIMGKSTKKIMQFVDKKDLLLLDFTLKEGFTFIINPFNLKSKKNKKISKKDIAFRTKVIINALEKVLGIEWSSNMKVVLGPCIATLLRKGNSNIFELQRLIQGEKELVDLGKKSPNKWHRDFFETQFDDEKLDVTKDAISTKIQALLNEDETFLNMVMGEDTIDLEEAINTKGKTIIIKLPKEANLLARLIVEMIQEIVKKRVVDYPEDEIIDTHVYFDEFQNYITETLEEILAESRNYKLYVTFAHQTLKQMPNKLEDMVLSCTNIKIVGQNSHKNLMEMSKEIQVHIKQLEALKEGEFFLKAGANKAIKIKTTDKFINMEIDEEKYQEHIVYQLEHYYVKIEDENIIEATVDDSKPLAPTKSF</sequence>
<evidence type="ECO:0000313" key="4">
    <source>
        <dbReference type="Proteomes" id="UP000262582"/>
    </source>
</evidence>
<dbReference type="PANTHER" id="PTHR30121:SF6">
    <property type="entry name" value="SLR6007 PROTEIN"/>
    <property type="match status" value="1"/>
</dbReference>
<evidence type="ECO:0000313" key="3">
    <source>
        <dbReference type="EMBL" id="RXI31397.1"/>
    </source>
</evidence>
<dbReference type="AlphaFoldDB" id="A0A347UA53"/>
<reference evidence="2 4" key="2">
    <citation type="submission" date="2018-08" db="EMBL/GenBank/DDBJ databases">
        <title>Complete genome of the Arcobacter ellisii type strain LMG 26155.</title>
        <authorList>
            <person name="Miller W.G."/>
            <person name="Yee E."/>
            <person name="Bono J.L."/>
        </authorList>
    </citation>
    <scope>NUCLEOTIDE SEQUENCE [LARGE SCALE GENOMIC DNA]</scope>
    <source>
        <strain evidence="2 4">LMG 26155</strain>
    </source>
</reference>
<dbReference type="RefSeq" id="WP_118917899.1">
    <property type="nucleotide sequence ID" value="NZ_CP032097.1"/>
</dbReference>
<evidence type="ECO:0000313" key="2">
    <source>
        <dbReference type="EMBL" id="AXX95731.1"/>
    </source>
</evidence>
<dbReference type="KEGG" id="aell:AELL_2089"/>
<dbReference type="InterPro" id="IPR032689">
    <property type="entry name" value="TraG-D_C"/>
</dbReference>
<dbReference type="EMBL" id="CP032097">
    <property type="protein sequence ID" value="AXX95731.1"/>
    <property type="molecule type" value="Genomic_DNA"/>
</dbReference>
<gene>
    <name evidence="2" type="ORF">AELL_2089</name>
    <name evidence="3" type="ORF">CP962_04595</name>
</gene>
<dbReference type="Proteomes" id="UP000290588">
    <property type="component" value="Unassembled WGS sequence"/>
</dbReference>
<proteinExistence type="predicted"/>
<keyword evidence="4" id="KW-1185">Reference proteome</keyword>
<name>A0A347UA53_9BACT</name>
<dbReference type="Pfam" id="PF12696">
    <property type="entry name" value="TraG-D_C"/>
    <property type="match status" value="1"/>
</dbReference>
<dbReference type="PANTHER" id="PTHR30121">
    <property type="entry name" value="UNCHARACTERIZED PROTEIN YJGR-RELATED"/>
    <property type="match status" value="1"/>
</dbReference>
<dbReference type="Proteomes" id="UP000262582">
    <property type="component" value="Chromosome"/>
</dbReference>
<dbReference type="SUPFAM" id="SSF52540">
    <property type="entry name" value="P-loop containing nucleoside triphosphate hydrolases"/>
    <property type="match status" value="1"/>
</dbReference>
<organism evidence="3 5">
    <name type="scientific">Arcobacter ellisii</name>
    <dbReference type="NCBI Taxonomy" id="913109"/>
    <lineage>
        <taxon>Bacteria</taxon>
        <taxon>Pseudomonadati</taxon>
        <taxon>Campylobacterota</taxon>
        <taxon>Epsilonproteobacteria</taxon>
        <taxon>Campylobacterales</taxon>
        <taxon>Arcobacteraceae</taxon>
        <taxon>Arcobacter</taxon>
    </lineage>
</organism>
<dbReference type="InterPro" id="IPR027417">
    <property type="entry name" value="P-loop_NTPase"/>
</dbReference>
<dbReference type="EMBL" id="NXIG01000004">
    <property type="protein sequence ID" value="RXI31397.1"/>
    <property type="molecule type" value="Genomic_DNA"/>
</dbReference>
<accession>A0A347UA53</accession>
<evidence type="ECO:0000259" key="1">
    <source>
        <dbReference type="Pfam" id="PF12696"/>
    </source>
</evidence>
<protein>
    <recommendedName>
        <fullName evidence="1">TraD/TraG TraM recognition site domain-containing protein</fullName>
    </recommendedName>
</protein>
<feature type="domain" description="TraD/TraG TraM recognition site" evidence="1">
    <location>
        <begin position="673"/>
        <end position="742"/>
    </location>
</feature>
<evidence type="ECO:0000313" key="5">
    <source>
        <dbReference type="Proteomes" id="UP000290588"/>
    </source>
</evidence>
<dbReference type="Gene3D" id="3.40.50.300">
    <property type="entry name" value="P-loop containing nucleotide triphosphate hydrolases"/>
    <property type="match status" value="2"/>
</dbReference>
<dbReference type="OrthoDB" id="9776736at2"/>
<reference evidence="3 5" key="1">
    <citation type="submission" date="2017-09" db="EMBL/GenBank/DDBJ databases">
        <title>Genomics of the genus Arcobacter.</title>
        <authorList>
            <person name="Perez-Cataluna A."/>
            <person name="Figueras M.J."/>
            <person name="Salas-Masso N."/>
        </authorList>
    </citation>
    <scope>NUCLEOTIDE SEQUENCE [LARGE SCALE GENOMIC DNA]</scope>
    <source>
        <strain evidence="3 5">CECT 7837</strain>
    </source>
</reference>
<dbReference type="InterPro" id="IPR051162">
    <property type="entry name" value="T4SS_component"/>
</dbReference>